<name>A0A382NKI5_9ZZZZ</name>
<evidence type="ECO:0000313" key="1">
    <source>
        <dbReference type="EMBL" id="SVC61714.1"/>
    </source>
</evidence>
<dbReference type="PROSITE" id="PS51257">
    <property type="entry name" value="PROKAR_LIPOPROTEIN"/>
    <property type="match status" value="1"/>
</dbReference>
<dbReference type="AlphaFoldDB" id="A0A382NKI5"/>
<feature type="non-terminal residue" evidence="1">
    <location>
        <position position="194"/>
    </location>
</feature>
<accession>A0A382NKI5</accession>
<organism evidence="1">
    <name type="scientific">marine metagenome</name>
    <dbReference type="NCBI Taxonomy" id="408172"/>
    <lineage>
        <taxon>unclassified sequences</taxon>
        <taxon>metagenomes</taxon>
        <taxon>ecological metagenomes</taxon>
    </lineage>
</organism>
<protein>
    <submittedName>
        <fullName evidence="1">Uncharacterized protein</fullName>
    </submittedName>
</protein>
<sequence>MANNRLIARTVSLFPKGLLLFLTAGLFISCDAVEWGGIEVSLEEPQESESNDSIVITPVTTEYTAPLKGRTFLYLGSRTADQGTLIPIVEILPNGFLAALNTERAERAKEFSESYFELGSQFTLFSDGSRIGTFTTTNTDLNRDYCEIRPEAKGIVRLTSGTEEVKSFLALAREFQNDPDSSDYRPIIHTRALR</sequence>
<gene>
    <name evidence="1" type="ORF">METZ01_LOCUS314568</name>
</gene>
<reference evidence="1" key="1">
    <citation type="submission" date="2018-05" db="EMBL/GenBank/DDBJ databases">
        <authorList>
            <person name="Lanie J.A."/>
            <person name="Ng W.-L."/>
            <person name="Kazmierczak K.M."/>
            <person name="Andrzejewski T.M."/>
            <person name="Davidsen T.M."/>
            <person name="Wayne K.J."/>
            <person name="Tettelin H."/>
            <person name="Glass J.I."/>
            <person name="Rusch D."/>
            <person name="Podicherti R."/>
            <person name="Tsui H.-C.T."/>
            <person name="Winkler M.E."/>
        </authorList>
    </citation>
    <scope>NUCLEOTIDE SEQUENCE</scope>
</reference>
<proteinExistence type="predicted"/>
<dbReference type="EMBL" id="UINC01101138">
    <property type="protein sequence ID" value="SVC61714.1"/>
    <property type="molecule type" value="Genomic_DNA"/>
</dbReference>